<evidence type="ECO:0000313" key="3">
    <source>
        <dbReference type="Proteomes" id="UP001066276"/>
    </source>
</evidence>
<feature type="region of interest" description="Disordered" evidence="1">
    <location>
        <begin position="1"/>
        <end position="81"/>
    </location>
</feature>
<accession>A0AAV7M9V9</accession>
<name>A0AAV7M9V9_PLEWA</name>
<organism evidence="2 3">
    <name type="scientific">Pleurodeles waltl</name>
    <name type="common">Iberian ribbed newt</name>
    <dbReference type="NCBI Taxonomy" id="8319"/>
    <lineage>
        <taxon>Eukaryota</taxon>
        <taxon>Metazoa</taxon>
        <taxon>Chordata</taxon>
        <taxon>Craniata</taxon>
        <taxon>Vertebrata</taxon>
        <taxon>Euteleostomi</taxon>
        <taxon>Amphibia</taxon>
        <taxon>Batrachia</taxon>
        <taxon>Caudata</taxon>
        <taxon>Salamandroidea</taxon>
        <taxon>Salamandridae</taxon>
        <taxon>Pleurodelinae</taxon>
        <taxon>Pleurodeles</taxon>
    </lineage>
</organism>
<gene>
    <name evidence="2" type="ORF">NDU88_005618</name>
</gene>
<protein>
    <submittedName>
        <fullName evidence="2">Uncharacterized protein</fullName>
    </submittedName>
</protein>
<evidence type="ECO:0000313" key="2">
    <source>
        <dbReference type="EMBL" id="KAJ1100536.1"/>
    </source>
</evidence>
<sequence length="98" mass="11215">MEGSEEDKARGERDTEEIARRRTEEDYRSERKRRDAEDAERDGEDAGTEKASGRGSGEAEPVWETRQQPGEEETQRRTETTCHIQGGTWLMQAIANVM</sequence>
<proteinExistence type="predicted"/>
<feature type="compositionally biased region" description="Acidic residues" evidence="1">
    <location>
        <begin position="37"/>
        <end position="46"/>
    </location>
</feature>
<evidence type="ECO:0000256" key="1">
    <source>
        <dbReference type="SAM" id="MobiDB-lite"/>
    </source>
</evidence>
<reference evidence="2" key="1">
    <citation type="journal article" date="2022" name="bioRxiv">
        <title>Sequencing and chromosome-scale assembly of the giantPleurodeles waltlgenome.</title>
        <authorList>
            <person name="Brown T."/>
            <person name="Elewa A."/>
            <person name="Iarovenko S."/>
            <person name="Subramanian E."/>
            <person name="Araus A.J."/>
            <person name="Petzold A."/>
            <person name="Susuki M."/>
            <person name="Suzuki K.-i.T."/>
            <person name="Hayashi T."/>
            <person name="Toyoda A."/>
            <person name="Oliveira C."/>
            <person name="Osipova E."/>
            <person name="Leigh N.D."/>
            <person name="Simon A."/>
            <person name="Yun M.H."/>
        </authorList>
    </citation>
    <scope>NUCLEOTIDE SEQUENCE</scope>
    <source>
        <strain evidence="2">20211129_DDA</strain>
        <tissue evidence="2">Liver</tissue>
    </source>
</reference>
<comment type="caution">
    <text evidence="2">The sequence shown here is derived from an EMBL/GenBank/DDBJ whole genome shotgun (WGS) entry which is preliminary data.</text>
</comment>
<feature type="compositionally biased region" description="Basic and acidic residues" evidence="1">
    <location>
        <begin position="1"/>
        <end position="36"/>
    </location>
</feature>
<keyword evidence="3" id="KW-1185">Reference proteome</keyword>
<dbReference type="EMBL" id="JANPWB010000014">
    <property type="protein sequence ID" value="KAJ1100536.1"/>
    <property type="molecule type" value="Genomic_DNA"/>
</dbReference>
<dbReference type="AlphaFoldDB" id="A0AAV7M9V9"/>
<dbReference type="Proteomes" id="UP001066276">
    <property type="component" value="Chromosome 10"/>
</dbReference>